<gene>
    <name evidence="1" type="ORF">MML48_3g00004645</name>
</gene>
<accession>A0ACB9TC17</accession>
<reference evidence="1" key="1">
    <citation type="submission" date="2022-04" db="EMBL/GenBank/DDBJ databases">
        <title>Chromosome-scale genome assembly of Holotrichia oblita Faldermann.</title>
        <authorList>
            <person name="Rongchong L."/>
        </authorList>
    </citation>
    <scope>NUCLEOTIDE SEQUENCE</scope>
    <source>
        <strain evidence="1">81SQS9</strain>
    </source>
</reference>
<dbReference type="Proteomes" id="UP001056778">
    <property type="component" value="Chromosome 3"/>
</dbReference>
<proteinExistence type="predicted"/>
<evidence type="ECO:0000313" key="2">
    <source>
        <dbReference type="Proteomes" id="UP001056778"/>
    </source>
</evidence>
<sequence>MTIELLCVTYQVLGVIRDRGDGYSYHKFSGPVSGEIKEVLWNEPSKANPNGKTRDFVAKPDYDYSYGVRDPKTGNAQDHQESRDGDAVTGQYTVLEADGTMRIVKYTADDVNGFKATVEYVRPDAIIDFPPPLRKFFVFQYLALGHPQSLKILFKNSELLQVDTWIDDGLEEVYWGDDDFPIMACLVLSFVALATCKPIDLGGYDVGVHAPIYQAAPVLQKVEAEPDAYPKYRFNYGVKDDHTGDIKEQIEERDGDVVKGEYSLVEPDGSVRNVKYEADDHNGFNAVVSRSGHSQHPGGKAAAVPVDAGYHSYH</sequence>
<evidence type="ECO:0000313" key="1">
    <source>
        <dbReference type="EMBL" id="KAI4464327.1"/>
    </source>
</evidence>
<protein>
    <submittedName>
        <fullName evidence="1">Structural contituent of cuticle</fullName>
    </submittedName>
</protein>
<organism evidence="1 2">
    <name type="scientific">Holotrichia oblita</name>
    <name type="common">Chafer beetle</name>
    <dbReference type="NCBI Taxonomy" id="644536"/>
    <lineage>
        <taxon>Eukaryota</taxon>
        <taxon>Metazoa</taxon>
        <taxon>Ecdysozoa</taxon>
        <taxon>Arthropoda</taxon>
        <taxon>Hexapoda</taxon>
        <taxon>Insecta</taxon>
        <taxon>Pterygota</taxon>
        <taxon>Neoptera</taxon>
        <taxon>Endopterygota</taxon>
        <taxon>Coleoptera</taxon>
        <taxon>Polyphaga</taxon>
        <taxon>Scarabaeiformia</taxon>
        <taxon>Scarabaeidae</taxon>
        <taxon>Melolonthinae</taxon>
        <taxon>Holotrichia</taxon>
    </lineage>
</organism>
<keyword evidence="2" id="KW-1185">Reference proteome</keyword>
<comment type="caution">
    <text evidence="1">The sequence shown here is derived from an EMBL/GenBank/DDBJ whole genome shotgun (WGS) entry which is preliminary data.</text>
</comment>
<dbReference type="EMBL" id="CM043017">
    <property type="protein sequence ID" value="KAI4464327.1"/>
    <property type="molecule type" value="Genomic_DNA"/>
</dbReference>
<name>A0ACB9TC17_HOLOL</name>